<evidence type="ECO:0000313" key="1">
    <source>
        <dbReference type="EMBL" id="CAF1650056.1"/>
    </source>
</evidence>
<name>A0A816EJG2_ADIRI</name>
<organism evidence="1 2">
    <name type="scientific">Adineta ricciae</name>
    <name type="common">Rotifer</name>
    <dbReference type="NCBI Taxonomy" id="249248"/>
    <lineage>
        <taxon>Eukaryota</taxon>
        <taxon>Metazoa</taxon>
        <taxon>Spiralia</taxon>
        <taxon>Gnathifera</taxon>
        <taxon>Rotifera</taxon>
        <taxon>Eurotatoria</taxon>
        <taxon>Bdelloidea</taxon>
        <taxon>Adinetida</taxon>
        <taxon>Adinetidae</taxon>
        <taxon>Adineta</taxon>
    </lineage>
</organism>
<dbReference type="EMBL" id="CAJNOR010009983">
    <property type="protein sequence ID" value="CAF1650056.1"/>
    <property type="molecule type" value="Genomic_DNA"/>
</dbReference>
<feature type="non-terminal residue" evidence="1">
    <location>
        <position position="1"/>
    </location>
</feature>
<dbReference type="Proteomes" id="UP000663828">
    <property type="component" value="Unassembled WGS sequence"/>
</dbReference>
<keyword evidence="2" id="KW-1185">Reference proteome</keyword>
<dbReference type="AlphaFoldDB" id="A0A816EJG2"/>
<gene>
    <name evidence="1" type="ORF">XAT740_LOCUS54799</name>
</gene>
<protein>
    <submittedName>
        <fullName evidence="1">Uncharacterized protein</fullName>
    </submittedName>
</protein>
<evidence type="ECO:0000313" key="2">
    <source>
        <dbReference type="Proteomes" id="UP000663828"/>
    </source>
</evidence>
<sequence>LSCSDGNKNQGEGDIDCGGPCSTLCNISQTCLTNTDCANGNCHQSNHTCQNPSCNDGNKNQDETDTDCGGVACGASCSIGKTCSANTDCSNGNCPTSVKKCQGISIFMHIRQSYSCTDGNQNQGESDIDCGGPCSTKCSISKSCNISADCTNSNCNAASHKCEILSCVDGNKNQNETDIDCGGICGSTCALNKTCSSGADCANSNCNTGTKKCVNPSCNDGNKNQNETDTDCGGVCGATCGVAKVCQINGDCTNGNCHTGLKKCQDPSCSDGNKNQNETDLDCGGLCGATCNLDQTCSKGLDCIIGNCHATLKTCQPVSCSDGNKNQGESDIDCGGPCSTLCNISQTCLANTDCVNGNCHQSNHTCQNPSCNDGNKNQGEIDVDCGGPCSTKCAINQVCTANSDCANNNCHITKHQCLAPSCDDGNLNQNETDLDCGGICIATCALNQSCKTNADCANYNCPAAVKTCQPYSCFDGNKNQGEGDVDCGGPCNTALCALNKMCNANSDCANGNCNQYNHTCQPPSCNDGNKNQNEVDIDCSGSCTTKCSINQACVANSDCANNNCHTTKHQCLAPSCDDGNLNQNETDLDCGGVCVGTCAFNRTCKINADCANYNCPTAVQRCALYSCFDGNKNQGEGDVDCGGPCNTTLCALNKTCNVNSDCANGNCNQYNHTCRPVSCSDGNKNQNETDVDCGGVCGAKCKVNQTCSVNTDCTNGNCHHTNLTCQNPSCNDGNKNQGEIDVDCSGPCTTRCIVGQNCNSNGDCANGNCNAYSYKCNVPNCNDGNKNQDETDADCGGAICSNRCDNNRACLNSTDCGTEMRCSVKMSVCQCYKQIVRLSEIK</sequence>
<reference evidence="1" key="1">
    <citation type="submission" date="2021-02" db="EMBL/GenBank/DDBJ databases">
        <authorList>
            <person name="Nowell W R."/>
        </authorList>
    </citation>
    <scope>NUCLEOTIDE SEQUENCE</scope>
</reference>
<comment type="caution">
    <text evidence="1">The sequence shown here is derived from an EMBL/GenBank/DDBJ whole genome shotgun (WGS) entry which is preliminary data.</text>
</comment>
<proteinExistence type="predicted"/>
<accession>A0A816EJG2</accession>